<feature type="transmembrane region" description="Helical" evidence="3">
    <location>
        <begin position="55"/>
        <end position="79"/>
    </location>
</feature>
<dbReference type="AlphaFoldDB" id="A0A1B7TG49"/>
<feature type="transmembrane region" description="Helical" evidence="3">
    <location>
        <begin position="321"/>
        <end position="343"/>
    </location>
</feature>
<feature type="coiled-coil region" evidence="1">
    <location>
        <begin position="12"/>
        <end position="39"/>
    </location>
</feature>
<name>A0A1B7TG49_9ASCO</name>
<keyword evidence="3" id="KW-0812">Transmembrane</keyword>
<organism evidence="4 5">
    <name type="scientific">Hanseniaspora valbyensis NRRL Y-1626</name>
    <dbReference type="NCBI Taxonomy" id="766949"/>
    <lineage>
        <taxon>Eukaryota</taxon>
        <taxon>Fungi</taxon>
        <taxon>Dikarya</taxon>
        <taxon>Ascomycota</taxon>
        <taxon>Saccharomycotina</taxon>
        <taxon>Saccharomycetes</taxon>
        <taxon>Saccharomycodales</taxon>
        <taxon>Saccharomycodaceae</taxon>
        <taxon>Hanseniaspora</taxon>
    </lineage>
</organism>
<dbReference type="OrthoDB" id="3972210at2759"/>
<gene>
    <name evidence="4" type="ORF">HANVADRAFT_47968</name>
</gene>
<feature type="compositionally biased region" description="Low complexity" evidence="2">
    <location>
        <begin position="163"/>
        <end position="177"/>
    </location>
</feature>
<evidence type="ECO:0000256" key="2">
    <source>
        <dbReference type="SAM" id="MobiDB-lite"/>
    </source>
</evidence>
<proteinExistence type="predicted"/>
<evidence type="ECO:0000256" key="1">
    <source>
        <dbReference type="SAM" id="Coils"/>
    </source>
</evidence>
<evidence type="ECO:0000313" key="4">
    <source>
        <dbReference type="EMBL" id="OBA27625.1"/>
    </source>
</evidence>
<keyword evidence="5" id="KW-1185">Reference proteome</keyword>
<feature type="transmembrane region" description="Helical" evidence="3">
    <location>
        <begin position="268"/>
        <end position="287"/>
    </location>
</feature>
<accession>A0A1B7TG49</accession>
<feature type="region of interest" description="Disordered" evidence="2">
    <location>
        <begin position="120"/>
        <end position="201"/>
    </location>
</feature>
<comment type="caution">
    <text evidence="4">The sequence shown here is derived from an EMBL/GenBank/DDBJ whole genome shotgun (WGS) entry which is preliminary data.</text>
</comment>
<evidence type="ECO:0000313" key="5">
    <source>
        <dbReference type="Proteomes" id="UP000092321"/>
    </source>
</evidence>
<evidence type="ECO:0000256" key="3">
    <source>
        <dbReference type="SAM" id="Phobius"/>
    </source>
</evidence>
<keyword evidence="3" id="KW-0472">Membrane</keyword>
<keyword evidence="3" id="KW-1133">Transmembrane helix</keyword>
<keyword evidence="1" id="KW-0175">Coiled coil</keyword>
<dbReference type="Proteomes" id="UP000092321">
    <property type="component" value="Unassembled WGS sequence"/>
</dbReference>
<dbReference type="EMBL" id="LXPE01000007">
    <property type="protein sequence ID" value="OBA27625.1"/>
    <property type="molecule type" value="Genomic_DNA"/>
</dbReference>
<reference evidence="5" key="1">
    <citation type="journal article" date="2016" name="Proc. Natl. Acad. Sci. U.S.A.">
        <title>Comparative genomics of biotechnologically important yeasts.</title>
        <authorList>
            <person name="Riley R."/>
            <person name="Haridas S."/>
            <person name="Wolfe K.H."/>
            <person name="Lopes M.R."/>
            <person name="Hittinger C.T."/>
            <person name="Goeker M."/>
            <person name="Salamov A.A."/>
            <person name="Wisecaver J.H."/>
            <person name="Long T.M."/>
            <person name="Calvey C.H."/>
            <person name="Aerts A.L."/>
            <person name="Barry K.W."/>
            <person name="Choi C."/>
            <person name="Clum A."/>
            <person name="Coughlan A.Y."/>
            <person name="Deshpande S."/>
            <person name="Douglass A.P."/>
            <person name="Hanson S.J."/>
            <person name="Klenk H.-P."/>
            <person name="LaButti K.M."/>
            <person name="Lapidus A."/>
            <person name="Lindquist E.A."/>
            <person name="Lipzen A.M."/>
            <person name="Meier-Kolthoff J.P."/>
            <person name="Ohm R.A."/>
            <person name="Otillar R.P."/>
            <person name="Pangilinan J.L."/>
            <person name="Peng Y."/>
            <person name="Rokas A."/>
            <person name="Rosa C.A."/>
            <person name="Scheuner C."/>
            <person name="Sibirny A.A."/>
            <person name="Slot J.C."/>
            <person name="Stielow J.B."/>
            <person name="Sun H."/>
            <person name="Kurtzman C.P."/>
            <person name="Blackwell M."/>
            <person name="Grigoriev I.V."/>
            <person name="Jeffries T.W."/>
        </authorList>
    </citation>
    <scope>NUCLEOTIDE SEQUENCE [LARGE SCALE GENOMIC DNA]</scope>
    <source>
        <strain evidence="5">NRRL Y-1626</strain>
    </source>
</reference>
<protein>
    <submittedName>
        <fullName evidence="4">Uncharacterized protein</fullName>
    </submittedName>
</protein>
<sequence length="402" mass="46331">MINDENVSKNGMDYVEQIMEDLNNSNNEISEQEKTYMKNYRNKELKARKHLKKQAYSTVLVVLFLKFFTFYESTFYLIFRIMLTYATFTFSEPARKAVEEAVNRSGSIERLVSDINRSLRENSATVSTSNSNNDISSDNNNMDHELDDLDSVDFTASPDLQSNNNIGNQNTNNNSNNFGDASLPGGLVTSEETSDSADNNTGTVTFTSNFGGINFRVETNADFGGVHDNINSRRNSSEITSITPAMIKKLKAASEDFLMKQFNKKFKFILYADFYMIIFRIVFPLNYELFKQRRGYAFIDIFSDYKKYPNFLNENVFYLNLYNLFFEVIILGLHITLYQVACLENPKIHKLKKKMVLLQYRCKQLLKKEDGVNEIAKDKTLIKQSKPFNLVIVNALDSIKRE</sequence>
<feature type="compositionally biased region" description="Low complexity" evidence="2">
    <location>
        <begin position="122"/>
        <end position="140"/>
    </location>
</feature>